<reference evidence="1" key="2">
    <citation type="journal article" date="2015" name="Data Brief">
        <title>Shoot transcriptome of the giant reed, Arundo donax.</title>
        <authorList>
            <person name="Barrero R.A."/>
            <person name="Guerrero F.D."/>
            <person name="Moolhuijzen P."/>
            <person name="Goolsby J.A."/>
            <person name="Tidwell J."/>
            <person name="Bellgard S.E."/>
            <person name="Bellgard M.I."/>
        </authorList>
    </citation>
    <scope>NUCLEOTIDE SEQUENCE</scope>
    <source>
        <tissue evidence="1">Shoot tissue taken approximately 20 cm above the soil surface</tissue>
    </source>
</reference>
<sequence length="53" mass="6502">MKVVKTRLRNKMEDEFLRDCLLIYIEKEIAQEFTVDVLIDDFNAKKRRRVELE</sequence>
<dbReference type="AlphaFoldDB" id="A0A0A8ZL56"/>
<protein>
    <submittedName>
        <fullName evidence="1">Uncharacterized protein</fullName>
    </submittedName>
</protein>
<accession>A0A0A8ZL56</accession>
<name>A0A0A8ZL56_ARUDO</name>
<evidence type="ECO:0000313" key="1">
    <source>
        <dbReference type="EMBL" id="JAD40099.1"/>
    </source>
</evidence>
<reference evidence="1" key="1">
    <citation type="submission" date="2014-09" db="EMBL/GenBank/DDBJ databases">
        <authorList>
            <person name="Magalhaes I.L.F."/>
            <person name="Oliveira U."/>
            <person name="Santos F.R."/>
            <person name="Vidigal T.H.D.A."/>
            <person name="Brescovit A.D."/>
            <person name="Santos A.J."/>
        </authorList>
    </citation>
    <scope>NUCLEOTIDE SEQUENCE</scope>
    <source>
        <tissue evidence="1">Shoot tissue taken approximately 20 cm above the soil surface</tissue>
    </source>
</reference>
<dbReference type="EMBL" id="GBRH01257796">
    <property type="protein sequence ID" value="JAD40099.1"/>
    <property type="molecule type" value="Transcribed_RNA"/>
</dbReference>
<organism evidence="1">
    <name type="scientific">Arundo donax</name>
    <name type="common">Giant reed</name>
    <name type="synonym">Donax arundinaceus</name>
    <dbReference type="NCBI Taxonomy" id="35708"/>
    <lineage>
        <taxon>Eukaryota</taxon>
        <taxon>Viridiplantae</taxon>
        <taxon>Streptophyta</taxon>
        <taxon>Embryophyta</taxon>
        <taxon>Tracheophyta</taxon>
        <taxon>Spermatophyta</taxon>
        <taxon>Magnoliopsida</taxon>
        <taxon>Liliopsida</taxon>
        <taxon>Poales</taxon>
        <taxon>Poaceae</taxon>
        <taxon>PACMAD clade</taxon>
        <taxon>Arundinoideae</taxon>
        <taxon>Arundineae</taxon>
        <taxon>Arundo</taxon>
    </lineage>
</organism>
<proteinExistence type="predicted"/>